<evidence type="ECO:0000313" key="1">
    <source>
        <dbReference type="EMBL" id="MBL6276692.1"/>
    </source>
</evidence>
<dbReference type="EMBL" id="JAETXL010000004">
    <property type="protein sequence ID" value="MBL6276692.1"/>
    <property type="molecule type" value="Genomic_DNA"/>
</dbReference>
<keyword evidence="2" id="KW-1185">Reference proteome</keyword>
<dbReference type="Proteomes" id="UP000661193">
    <property type="component" value="Unassembled WGS sequence"/>
</dbReference>
<name>A0ABS1UK20_9ACTN</name>
<proteinExistence type="predicted"/>
<gene>
    <name evidence="1" type="ORF">JMF97_11015</name>
</gene>
<protein>
    <submittedName>
        <fullName evidence="1">Uncharacterized protein</fullName>
    </submittedName>
</protein>
<evidence type="ECO:0000313" key="2">
    <source>
        <dbReference type="Proteomes" id="UP000661193"/>
    </source>
</evidence>
<reference evidence="1 2" key="1">
    <citation type="submission" date="2021-01" db="EMBL/GenBank/DDBJ databases">
        <title>Genome sequencing of Micromonospora fiedleri MG-37.</title>
        <authorList>
            <person name="Moreland P.E.J."/>
            <person name="Stach J.E.M."/>
        </authorList>
    </citation>
    <scope>NUCLEOTIDE SEQUENCE [LARGE SCALE GENOMIC DNA]</scope>
    <source>
        <strain evidence="1 2">MG-37</strain>
    </source>
</reference>
<sequence length="70" mass="7406">MIVLLGLAFGVLQAGLVDQSLFNPDFLADTEFAEISAADQTRIPVLGISAQEAVSFLGNHVALSISCRSR</sequence>
<accession>A0ABS1UK20</accession>
<dbReference type="RefSeq" id="WP_203221516.1">
    <property type="nucleotide sequence ID" value="NZ_JAETXL010000004.1"/>
</dbReference>
<organism evidence="1 2">
    <name type="scientific">Micromonospora fiedleri</name>
    <dbReference type="NCBI Taxonomy" id="1157498"/>
    <lineage>
        <taxon>Bacteria</taxon>
        <taxon>Bacillati</taxon>
        <taxon>Actinomycetota</taxon>
        <taxon>Actinomycetes</taxon>
        <taxon>Micromonosporales</taxon>
        <taxon>Micromonosporaceae</taxon>
        <taxon>Micromonospora</taxon>
    </lineage>
</organism>
<comment type="caution">
    <text evidence="1">The sequence shown here is derived from an EMBL/GenBank/DDBJ whole genome shotgun (WGS) entry which is preliminary data.</text>
</comment>